<evidence type="ECO:0000313" key="5">
    <source>
        <dbReference type="Proteomes" id="UP000292693"/>
    </source>
</evidence>
<name>A0A8G2E1W3_9ACTN</name>
<accession>A0A8G2E1W3</accession>
<feature type="domain" description="Malonyl-CoA:ACP transacylase (MAT)" evidence="3">
    <location>
        <begin position="112"/>
        <end position="402"/>
    </location>
</feature>
<dbReference type="InterPro" id="IPR016035">
    <property type="entry name" value="Acyl_Trfase/lysoPLipase"/>
</dbReference>
<evidence type="ECO:0000256" key="1">
    <source>
        <dbReference type="ARBA" id="ARBA00022679"/>
    </source>
</evidence>
<dbReference type="InterPro" id="IPR050091">
    <property type="entry name" value="PKS_NRPS_Biosynth_Enz"/>
</dbReference>
<keyword evidence="2" id="KW-0511">Multifunctional enzyme</keyword>
<keyword evidence="4" id="KW-0012">Acyltransferase</keyword>
<dbReference type="Proteomes" id="UP000292693">
    <property type="component" value="Unassembled WGS sequence"/>
</dbReference>
<dbReference type="PANTHER" id="PTHR43775">
    <property type="entry name" value="FATTY ACID SYNTHASE"/>
    <property type="match status" value="1"/>
</dbReference>
<dbReference type="GO" id="GO:0004312">
    <property type="term" value="F:fatty acid synthase activity"/>
    <property type="evidence" value="ECO:0007669"/>
    <property type="project" value="TreeGrafter"/>
</dbReference>
<dbReference type="EMBL" id="PKLL01000030">
    <property type="protein sequence ID" value="RZE15692.1"/>
    <property type="molecule type" value="Genomic_DNA"/>
</dbReference>
<dbReference type="Pfam" id="PF00698">
    <property type="entry name" value="Acyl_transf_1"/>
    <property type="match status" value="1"/>
</dbReference>
<dbReference type="InterPro" id="IPR014043">
    <property type="entry name" value="Acyl_transferase_dom"/>
</dbReference>
<keyword evidence="1 4" id="KW-0808">Transferase</keyword>
<organism evidence="4 5">
    <name type="scientific">Streptomyces albidoflavus</name>
    <dbReference type="NCBI Taxonomy" id="1886"/>
    <lineage>
        <taxon>Bacteria</taxon>
        <taxon>Bacillati</taxon>
        <taxon>Actinomycetota</taxon>
        <taxon>Actinomycetes</taxon>
        <taxon>Kitasatosporales</taxon>
        <taxon>Streptomycetaceae</taxon>
        <taxon>Streptomyces</taxon>
        <taxon>Streptomyces albidoflavus group</taxon>
    </lineage>
</organism>
<dbReference type="InterPro" id="IPR001227">
    <property type="entry name" value="Ac_transferase_dom_sf"/>
</dbReference>
<comment type="caution">
    <text evidence="4">The sequence shown here is derived from an EMBL/GenBank/DDBJ whole genome shotgun (WGS) entry which is preliminary data.</text>
</comment>
<dbReference type="AlphaFoldDB" id="A0A8G2E1W3"/>
<dbReference type="GO" id="GO:0006633">
    <property type="term" value="P:fatty acid biosynthetic process"/>
    <property type="evidence" value="ECO:0007669"/>
    <property type="project" value="TreeGrafter"/>
</dbReference>
<evidence type="ECO:0000256" key="2">
    <source>
        <dbReference type="ARBA" id="ARBA00023268"/>
    </source>
</evidence>
<dbReference type="PANTHER" id="PTHR43775:SF51">
    <property type="entry name" value="INACTIVE PHENOLPHTHIOCEROL SYNTHESIS POLYKETIDE SYNTHASE TYPE I PKS1-RELATED"/>
    <property type="match status" value="1"/>
</dbReference>
<dbReference type="SMART" id="SM00827">
    <property type="entry name" value="PKS_AT"/>
    <property type="match status" value="1"/>
</dbReference>
<proteinExistence type="predicted"/>
<dbReference type="Gene3D" id="3.30.70.3290">
    <property type="match status" value="1"/>
</dbReference>
<evidence type="ECO:0000313" key="4">
    <source>
        <dbReference type="EMBL" id="RZE15692.1"/>
    </source>
</evidence>
<evidence type="ECO:0000259" key="3">
    <source>
        <dbReference type="SMART" id="SM00827"/>
    </source>
</evidence>
<protein>
    <submittedName>
        <fullName evidence="4">Acyltransferase</fullName>
    </submittedName>
</protein>
<dbReference type="SUPFAM" id="SSF52151">
    <property type="entry name" value="FabD/lysophospholipase-like"/>
    <property type="match status" value="1"/>
</dbReference>
<sequence length="478" mass="51522">MGGVNAHVIVEEPPRVERGAVLVQDSHLVRVTGADERAVRELAAAYADHLTAVPDTDPGDFARTVNTGRAAQRWTTAVHGTGRAELAARLTEIADGTTQPVRSAGRHVTAFLYTGQGSQYAGMARRLLTTEPHFRDALHECADLLAPHLDVPLLDLLHGDARHLLDETRYAQPAVVSVEVALTRLLAEAGVRPDTVAGHSLGELTAAWAAGVLALPDLLRLTAVRGALMQGRSTDGTMAVVHTGTATLTEALRNHPGVEIAAYNGRTHTVTGPEQDIARFCEESPYRTQRLTVSHAFHSAAMEPAVPPFAEAVAGTALRAPELPFADTLTGDWHTAATATDPQRWADAIRRPVRFAQALTTLAGEGPHVVWEIGPHPQLLPMARTVLAEPHPVWVPTLHRERNDQVQLHAALAAHHRATGAELDWAALHAGKNQRTTTAPTYPFARQELTAPPARRATANAVSHPLFDHPYEHRSEAE</sequence>
<gene>
    <name evidence="4" type="ORF">C0Q92_30595</name>
</gene>
<dbReference type="Gene3D" id="3.40.366.10">
    <property type="entry name" value="Malonyl-Coenzyme A Acyl Carrier Protein, domain 2"/>
    <property type="match status" value="1"/>
</dbReference>
<reference evidence="4 5" key="1">
    <citation type="submission" date="2017-12" db="EMBL/GenBank/DDBJ databases">
        <title>Population genomics insights into the ecological differentiation and adaptive evolution in streptomycetes.</title>
        <authorList>
            <person name="Li Y."/>
            <person name="Huang Y."/>
        </authorList>
    </citation>
    <scope>NUCLEOTIDE SEQUENCE [LARGE SCALE GENOMIC DNA]</scope>
    <source>
        <strain evidence="4 5">NBRC 100770</strain>
    </source>
</reference>